<feature type="region of interest" description="Disordered" evidence="1">
    <location>
        <begin position="52"/>
        <end position="73"/>
    </location>
</feature>
<sequence length="73" mass="7852">MDQIKQLVPVAAAALPSFEFLMKPSSVGTKRFDKLVPTFFGSVQPVNSILTDEGELPNWKQTGKGGGKKSDSV</sequence>
<keyword evidence="3" id="KW-1185">Reference proteome</keyword>
<dbReference type="EMBL" id="VSWC01000029">
    <property type="protein sequence ID" value="KAA1107152.1"/>
    <property type="molecule type" value="Genomic_DNA"/>
</dbReference>
<dbReference type="AlphaFoldDB" id="A0A5B0Q201"/>
<dbReference type="Proteomes" id="UP000324748">
    <property type="component" value="Unassembled WGS sequence"/>
</dbReference>
<evidence type="ECO:0000256" key="1">
    <source>
        <dbReference type="SAM" id="MobiDB-lite"/>
    </source>
</evidence>
<organism evidence="2 3">
    <name type="scientific">Puccinia graminis f. sp. tritici</name>
    <dbReference type="NCBI Taxonomy" id="56615"/>
    <lineage>
        <taxon>Eukaryota</taxon>
        <taxon>Fungi</taxon>
        <taxon>Dikarya</taxon>
        <taxon>Basidiomycota</taxon>
        <taxon>Pucciniomycotina</taxon>
        <taxon>Pucciniomycetes</taxon>
        <taxon>Pucciniales</taxon>
        <taxon>Pucciniaceae</taxon>
        <taxon>Puccinia</taxon>
    </lineage>
</organism>
<evidence type="ECO:0000313" key="2">
    <source>
        <dbReference type="EMBL" id="KAA1107152.1"/>
    </source>
</evidence>
<name>A0A5B0Q201_PUCGR</name>
<comment type="caution">
    <text evidence="2">The sequence shown here is derived from an EMBL/GenBank/DDBJ whole genome shotgun (WGS) entry which is preliminary data.</text>
</comment>
<accession>A0A5B0Q201</accession>
<gene>
    <name evidence="2" type="ORF">PGT21_004276</name>
</gene>
<protein>
    <submittedName>
        <fullName evidence="2">Uncharacterized protein</fullName>
    </submittedName>
</protein>
<reference evidence="2 3" key="1">
    <citation type="submission" date="2019-05" db="EMBL/GenBank/DDBJ databases">
        <title>Emergence of the Ug99 lineage of the wheat stem rust pathogen through somatic hybridization.</title>
        <authorList>
            <person name="Li F."/>
            <person name="Upadhyaya N.M."/>
            <person name="Sperschneider J."/>
            <person name="Matny O."/>
            <person name="Nguyen-Phuc H."/>
            <person name="Mago R."/>
            <person name="Raley C."/>
            <person name="Miller M.E."/>
            <person name="Silverstein K.A.T."/>
            <person name="Henningsen E."/>
            <person name="Hirsch C.D."/>
            <person name="Visser B."/>
            <person name="Pretorius Z.A."/>
            <person name="Steffenson B.J."/>
            <person name="Schwessinger B."/>
            <person name="Dodds P.N."/>
            <person name="Figueroa M."/>
        </authorList>
    </citation>
    <scope>NUCLEOTIDE SEQUENCE [LARGE SCALE GENOMIC DNA]</scope>
    <source>
        <strain evidence="2">21-0</strain>
    </source>
</reference>
<evidence type="ECO:0000313" key="3">
    <source>
        <dbReference type="Proteomes" id="UP000324748"/>
    </source>
</evidence>
<proteinExistence type="predicted"/>